<reference evidence="2" key="1">
    <citation type="submission" date="2020-05" db="EMBL/GenBank/DDBJ databases">
        <authorList>
            <person name="Chiriac C."/>
            <person name="Salcher M."/>
            <person name="Ghai R."/>
            <person name="Kavagutti S V."/>
        </authorList>
    </citation>
    <scope>NUCLEOTIDE SEQUENCE</scope>
</reference>
<sequence length="188" mass="20179">MEQAGKITFVDAVRLGFTRATDFGGRSARPEFWYWVLFLFILRLVTTTVDAFIYPEDISLNTGSTDLAAVASEMATLLQHSLWSTTMLVELLLLLPLIALTVRRFRDAGWSPRLATTLFVANYGGLAVGFVTATTLLSNVTVGGSSALSQSDSLATFAGLLAFGLIQLVCLVVVTIGAAQPTQPARSD</sequence>
<evidence type="ECO:0000313" key="2">
    <source>
        <dbReference type="EMBL" id="CAB4587896.1"/>
    </source>
</evidence>
<dbReference type="Pfam" id="PF05656">
    <property type="entry name" value="DUF805"/>
    <property type="match status" value="1"/>
</dbReference>
<name>A0A6J6FG32_9ZZZZ</name>
<dbReference type="PANTHER" id="PTHR34980">
    <property type="entry name" value="INNER MEMBRANE PROTEIN-RELATED-RELATED"/>
    <property type="match status" value="1"/>
</dbReference>
<keyword evidence="1" id="KW-0472">Membrane</keyword>
<dbReference type="InterPro" id="IPR008523">
    <property type="entry name" value="DUF805"/>
</dbReference>
<feature type="transmembrane region" description="Helical" evidence="1">
    <location>
        <begin position="114"/>
        <end position="137"/>
    </location>
</feature>
<feature type="transmembrane region" description="Helical" evidence="1">
    <location>
        <begin position="157"/>
        <end position="179"/>
    </location>
</feature>
<dbReference type="PANTHER" id="PTHR34980:SF2">
    <property type="entry name" value="INNER MEMBRANE PROTEIN YHAH-RELATED"/>
    <property type="match status" value="1"/>
</dbReference>
<evidence type="ECO:0000256" key="1">
    <source>
        <dbReference type="SAM" id="Phobius"/>
    </source>
</evidence>
<organism evidence="2">
    <name type="scientific">freshwater metagenome</name>
    <dbReference type="NCBI Taxonomy" id="449393"/>
    <lineage>
        <taxon>unclassified sequences</taxon>
        <taxon>metagenomes</taxon>
        <taxon>ecological metagenomes</taxon>
    </lineage>
</organism>
<feature type="transmembrane region" description="Helical" evidence="1">
    <location>
        <begin position="82"/>
        <end position="102"/>
    </location>
</feature>
<dbReference type="AlphaFoldDB" id="A0A6J6FG32"/>
<protein>
    <submittedName>
        <fullName evidence="2">Unannotated protein</fullName>
    </submittedName>
</protein>
<keyword evidence="1" id="KW-0812">Transmembrane</keyword>
<dbReference type="GO" id="GO:0005886">
    <property type="term" value="C:plasma membrane"/>
    <property type="evidence" value="ECO:0007669"/>
    <property type="project" value="TreeGrafter"/>
</dbReference>
<dbReference type="EMBL" id="CAEZUE010000029">
    <property type="protein sequence ID" value="CAB4587896.1"/>
    <property type="molecule type" value="Genomic_DNA"/>
</dbReference>
<feature type="transmembrane region" description="Helical" evidence="1">
    <location>
        <begin position="32"/>
        <end position="54"/>
    </location>
</feature>
<keyword evidence="1" id="KW-1133">Transmembrane helix</keyword>
<gene>
    <name evidence="2" type="ORF">UFOPK1788_00347</name>
</gene>
<proteinExistence type="predicted"/>
<accession>A0A6J6FG32</accession>